<dbReference type="AlphaFoldDB" id="A0A2K8SIL5"/>
<dbReference type="Proteomes" id="UP000232003">
    <property type="component" value="Chromosome"/>
</dbReference>
<proteinExistence type="predicted"/>
<name>A0A2K8SIL5_9NOSO</name>
<dbReference type="KEGG" id="nfl:COO91_01144"/>
<gene>
    <name evidence="1" type="ORF">COO91_01144</name>
</gene>
<accession>A0A2K8SIL5</accession>
<organism evidence="1 2">
    <name type="scientific">Nostoc flagelliforme CCNUN1</name>
    <dbReference type="NCBI Taxonomy" id="2038116"/>
    <lineage>
        <taxon>Bacteria</taxon>
        <taxon>Bacillati</taxon>
        <taxon>Cyanobacteriota</taxon>
        <taxon>Cyanophyceae</taxon>
        <taxon>Nostocales</taxon>
        <taxon>Nostocaceae</taxon>
        <taxon>Nostoc</taxon>
    </lineage>
</organism>
<evidence type="ECO:0000313" key="1">
    <source>
        <dbReference type="EMBL" id="AUB35268.1"/>
    </source>
</evidence>
<sequence>MCWGPFVIKRIGADSDTLKTAVIYSISQLELQIYLLKQLLE</sequence>
<keyword evidence="2" id="KW-1185">Reference proteome</keyword>
<dbReference type="EMBL" id="CP024785">
    <property type="protein sequence ID" value="AUB35268.1"/>
    <property type="molecule type" value="Genomic_DNA"/>
</dbReference>
<evidence type="ECO:0000313" key="2">
    <source>
        <dbReference type="Proteomes" id="UP000232003"/>
    </source>
</evidence>
<protein>
    <submittedName>
        <fullName evidence="1">Uncharacterized protein</fullName>
    </submittedName>
</protein>
<reference evidence="1 2" key="1">
    <citation type="submission" date="2017-11" db="EMBL/GenBank/DDBJ databases">
        <title>Complete genome of a free-living desiccation-tolerant cyanobacterium and its photosynthetic adaptation to extreme terrestrial habitat.</title>
        <authorList>
            <person name="Shang J."/>
        </authorList>
    </citation>
    <scope>NUCLEOTIDE SEQUENCE [LARGE SCALE GENOMIC DNA]</scope>
    <source>
        <strain evidence="1 2">CCNUN1</strain>
    </source>
</reference>